<protein>
    <submittedName>
        <fullName evidence="1">Uncharacterized protein</fullName>
    </submittedName>
</protein>
<reference evidence="1" key="1">
    <citation type="submission" date="2018-05" db="EMBL/GenBank/DDBJ databases">
        <authorList>
            <person name="Lanie J.A."/>
            <person name="Ng W.-L."/>
            <person name="Kazmierczak K.M."/>
            <person name="Andrzejewski T.M."/>
            <person name="Davidsen T.M."/>
            <person name="Wayne K.J."/>
            <person name="Tettelin H."/>
            <person name="Glass J.I."/>
            <person name="Rusch D."/>
            <person name="Podicherti R."/>
            <person name="Tsui H.-C.T."/>
            <person name="Winkler M.E."/>
        </authorList>
    </citation>
    <scope>NUCLEOTIDE SEQUENCE</scope>
</reference>
<sequence length="38" mass="4306">MREVALRGRWIATSLSLLAMTRRKLETKNRGPGVNLLP</sequence>
<accession>A0A382RMQ3</accession>
<dbReference type="EMBL" id="UINC01122855">
    <property type="protein sequence ID" value="SVC98926.1"/>
    <property type="molecule type" value="Genomic_DNA"/>
</dbReference>
<evidence type="ECO:0000313" key="1">
    <source>
        <dbReference type="EMBL" id="SVC98926.1"/>
    </source>
</evidence>
<proteinExistence type="predicted"/>
<organism evidence="1">
    <name type="scientific">marine metagenome</name>
    <dbReference type="NCBI Taxonomy" id="408172"/>
    <lineage>
        <taxon>unclassified sequences</taxon>
        <taxon>metagenomes</taxon>
        <taxon>ecological metagenomes</taxon>
    </lineage>
</organism>
<name>A0A382RMQ3_9ZZZZ</name>
<gene>
    <name evidence="1" type="ORF">METZ01_LOCUS351780</name>
</gene>
<dbReference type="AlphaFoldDB" id="A0A382RMQ3"/>